<protein>
    <submittedName>
        <fullName evidence="2">Uncharacterized protein</fullName>
    </submittedName>
</protein>
<gene>
    <name evidence="2" type="ORF">OTI717_LOCUS43304</name>
</gene>
<sequence length="99" mass="11706">ELAAYNWFRFYVFKLYENIELDEVKGVSNKIVKQQQQFVFNNLILNELKELKQSKQSLSTDVENEIHNSIENRKYSFNTAVIDWFIKAATVENDTSIHS</sequence>
<keyword evidence="1" id="KW-0175">Coiled coil</keyword>
<dbReference type="AlphaFoldDB" id="A0A820KVM4"/>
<organism evidence="2 3">
    <name type="scientific">Rotaria sordida</name>
    <dbReference type="NCBI Taxonomy" id="392033"/>
    <lineage>
        <taxon>Eukaryota</taxon>
        <taxon>Metazoa</taxon>
        <taxon>Spiralia</taxon>
        <taxon>Gnathifera</taxon>
        <taxon>Rotifera</taxon>
        <taxon>Eurotatoria</taxon>
        <taxon>Bdelloidea</taxon>
        <taxon>Philodinida</taxon>
        <taxon>Philodinidae</taxon>
        <taxon>Rotaria</taxon>
    </lineage>
</organism>
<proteinExistence type="predicted"/>
<reference evidence="2" key="1">
    <citation type="submission" date="2021-02" db="EMBL/GenBank/DDBJ databases">
        <authorList>
            <person name="Nowell W R."/>
        </authorList>
    </citation>
    <scope>NUCLEOTIDE SEQUENCE</scope>
</reference>
<evidence type="ECO:0000313" key="2">
    <source>
        <dbReference type="EMBL" id="CAF4342969.1"/>
    </source>
</evidence>
<feature type="non-terminal residue" evidence="2">
    <location>
        <position position="99"/>
    </location>
</feature>
<name>A0A820KVM4_9BILA</name>
<dbReference type="Proteomes" id="UP000663823">
    <property type="component" value="Unassembled WGS sequence"/>
</dbReference>
<feature type="non-terminal residue" evidence="2">
    <location>
        <position position="1"/>
    </location>
</feature>
<accession>A0A820KVM4</accession>
<feature type="coiled-coil region" evidence="1">
    <location>
        <begin position="41"/>
        <end position="68"/>
    </location>
</feature>
<evidence type="ECO:0000256" key="1">
    <source>
        <dbReference type="SAM" id="Coils"/>
    </source>
</evidence>
<evidence type="ECO:0000313" key="3">
    <source>
        <dbReference type="Proteomes" id="UP000663823"/>
    </source>
</evidence>
<dbReference type="EMBL" id="CAJOAX010060878">
    <property type="protein sequence ID" value="CAF4342969.1"/>
    <property type="molecule type" value="Genomic_DNA"/>
</dbReference>
<comment type="caution">
    <text evidence="2">The sequence shown here is derived from an EMBL/GenBank/DDBJ whole genome shotgun (WGS) entry which is preliminary data.</text>
</comment>